<name>A0A482XPA1_LAOST</name>
<dbReference type="FunCoup" id="A0A482XPA1">
    <property type="interactions" value="993"/>
</dbReference>
<dbReference type="GO" id="GO:0051287">
    <property type="term" value="F:NAD binding"/>
    <property type="evidence" value="ECO:0007669"/>
    <property type="project" value="InterPro"/>
</dbReference>
<dbReference type="UniPathway" id="UPA00362"/>
<dbReference type="InterPro" id="IPR013328">
    <property type="entry name" value="6PGD_dom2"/>
</dbReference>
<comment type="similarity">
    <text evidence="2">Belongs to the HIBADH-related family. 3-hydroxyisobutyrate dehydrogenase subfamily.</text>
</comment>
<dbReference type="GO" id="GO:0008442">
    <property type="term" value="F:3-hydroxyisobutyrate dehydrogenase activity"/>
    <property type="evidence" value="ECO:0007669"/>
    <property type="project" value="UniProtKB-EC"/>
</dbReference>
<sequence>MVTNCLCTQLPITRGILKGIVFTKRAESIKRCNSTVGFIGLGNMGRHMARNLIKKGFNIVAFDMNKNAAESLCGEERVVIASSIAELSSKVDSLVTMLPDNDSVMQVYSRDDGIIKNAKKGATLIDSSTVDPKVPQTIGPLAEKQGFVFFDAPVSGGVMAAENAQLTFMVGGLENEFRRLDKILTAMGKKSFYCGKYGSGQAAKICNNMILGISMGAVSEGLNLGVRFGLDPKLLTDVINSSSGRCWTSEVYNPVPGILENAPSSKDYQGGFASKLLKKDLSLAVELANRTCSSVPLGNKAFQIYEQICKSQYADRDFSIIYKFLNESKGKI</sequence>
<evidence type="ECO:0000313" key="13">
    <source>
        <dbReference type="Proteomes" id="UP000291343"/>
    </source>
</evidence>
<evidence type="ECO:0000256" key="8">
    <source>
        <dbReference type="PIRSR" id="PIRSR000103-1"/>
    </source>
</evidence>
<dbReference type="GO" id="GO:0005739">
    <property type="term" value="C:mitochondrion"/>
    <property type="evidence" value="ECO:0007669"/>
    <property type="project" value="TreeGrafter"/>
</dbReference>
<dbReference type="PROSITE" id="PS00895">
    <property type="entry name" value="3_HYDROXYISOBUT_DH"/>
    <property type="match status" value="1"/>
</dbReference>
<dbReference type="InterPro" id="IPR029154">
    <property type="entry name" value="HIBADH-like_NADP-bd"/>
</dbReference>
<dbReference type="Gene3D" id="3.40.50.720">
    <property type="entry name" value="NAD(P)-binding Rossmann-like Domain"/>
    <property type="match status" value="1"/>
</dbReference>
<dbReference type="FunFam" id="1.10.1040.10:FF:000006">
    <property type="entry name" value="3-hydroxyisobutyrate dehydrogenase"/>
    <property type="match status" value="1"/>
</dbReference>
<keyword evidence="6 9" id="KW-0520">NAD</keyword>
<dbReference type="InterPro" id="IPR008927">
    <property type="entry name" value="6-PGluconate_DH-like_C_sf"/>
</dbReference>
<dbReference type="PIRSF" id="PIRSF000103">
    <property type="entry name" value="HIBADH"/>
    <property type="match status" value="1"/>
</dbReference>
<dbReference type="PANTHER" id="PTHR22981">
    <property type="entry name" value="3-HYDROXYISOBUTYRATE DEHYDROGENASE-RELATED"/>
    <property type="match status" value="1"/>
</dbReference>
<dbReference type="InterPro" id="IPR015815">
    <property type="entry name" value="HIBADH-related"/>
</dbReference>
<dbReference type="OrthoDB" id="435038at2759"/>
<dbReference type="SUPFAM" id="SSF48179">
    <property type="entry name" value="6-phosphogluconate dehydrogenase C-terminal domain-like"/>
    <property type="match status" value="1"/>
</dbReference>
<proteinExistence type="inferred from homology"/>
<evidence type="ECO:0000256" key="3">
    <source>
        <dbReference type="ARBA" id="ARBA00012991"/>
    </source>
</evidence>
<feature type="active site" evidence="8">
    <location>
        <position position="204"/>
    </location>
</feature>
<protein>
    <recommendedName>
        <fullName evidence="3 9">3-hydroxyisobutyrate dehydrogenase</fullName>
        <shortName evidence="9">HIBADH</shortName>
        <ecNumber evidence="3 9">1.1.1.31</ecNumber>
    </recommendedName>
</protein>
<gene>
    <name evidence="12" type="ORF">LSTR_LSTR017051</name>
</gene>
<evidence type="ECO:0000256" key="6">
    <source>
        <dbReference type="ARBA" id="ARBA00023027"/>
    </source>
</evidence>
<evidence type="ECO:0000259" key="10">
    <source>
        <dbReference type="Pfam" id="PF03446"/>
    </source>
</evidence>
<dbReference type="GO" id="GO:0006574">
    <property type="term" value="P:L-valine catabolic process"/>
    <property type="evidence" value="ECO:0007669"/>
    <property type="project" value="UniProtKB-UniPathway"/>
</dbReference>
<dbReference type="SMR" id="A0A482XPA1"/>
<reference evidence="12 13" key="1">
    <citation type="journal article" date="2017" name="Gigascience">
        <title>Genome sequence of the small brown planthopper, Laodelphax striatellus.</title>
        <authorList>
            <person name="Zhu J."/>
            <person name="Jiang F."/>
            <person name="Wang X."/>
            <person name="Yang P."/>
            <person name="Bao Y."/>
            <person name="Zhao W."/>
            <person name="Wang W."/>
            <person name="Lu H."/>
            <person name="Wang Q."/>
            <person name="Cui N."/>
            <person name="Li J."/>
            <person name="Chen X."/>
            <person name="Luo L."/>
            <person name="Yu J."/>
            <person name="Kang L."/>
            <person name="Cui F."/>
        </authorList>
    </citation>
    <scope>NUCLEOTIDE SEQUENCE [LARGE SCALE GENOMIC DNA]</scope>
    <source>
        <strain evidence="12">Lst14</strain>
    </source>
</reference>
<evidence type="ECO:0000256" key="1">
    <source>
        <dbReference type="ARBA" id="ARBA00005109"/>
    </source>
</evidence>
<evidence type="ECO:0000256" key="5">
    <source>
        <dbReference type="ARBA" id="ARBA00023002"/>
    </source>
</evidence>
<evidence type="ECO:0000256" key="4">
    <source>
        <dbReference type="ARBA" id="ARBA00022456"/>
    </source>
</evidence>
<keyword evidence="4 9" id="KW-0101">Branched-chain amino acid catabolism</keyword>
<dbReference type="STRING" id="195883.A0A482XPA1"/>
<dbReference type="Pfam" id="PF14833">
    <property type="entry name" value="NAD_binding_11"/>
    <property type="match status" value="1"/>
</dbReference>
<dbReference type="Proteomes" id="UP000291343">
    <property type="component" value="Unassembled WGS sequence"/>
</dbReference>
<organism evidence="12 13">
    <name type="scientific">Laodelphax striatellus</name>
    <name type="common">Small brown planthopper</name>
    <name type="synonym">Delphax striatella</name>
    <dbReference type="NCBI Taxonomy" id="195883"/>
    <lineage>
        <taxon>Eukaryota</taxon>
        <taxon>Metazoa</taxon>
        <taxon>Ecdysozoa</taxon>
        <taxon>Arthropoda</taxon>
        <taxon>Hexapoda</taxon>
        <taxon>Insecta</taxon>
        <taxon>Pterygota</taxon>
        <taxon>Neoptera</taxon>
        <taxon>Paraneoptera</taxon>
        <taxon>Hemiptera</taxon>
        <taxon>Auchenorrhyncha</taxon>
        <taxon>Fulgoroidea</taxon>
        <taxon>Delphacidae</taxon>
        <taxon>Criomorphinae</taxon>
        <taxon>Laodelphax</taxon>
    </lineage>
</organism>
<accession>A0A482XPA1</accession>
<dbReference type="InParanoid" id="A0A482XPA1"/>
<evidence type="ECO:0000256" key="2">
    <source>
        <dbReference type="ARBA" id="ARBA00006013"/>
    </source>
</evidence>
<comment type="caution">
    <text evidence="12">The sequence shown here is derived from an EMBL/GenBank/DDBJ whole genome shotgun (WGS) entry which is preliminary data.</text>
</comment>
<dbReference type="SUPFAM" id="SSF51735">
    <property type="entry name" value="NAD(P)-binding Rossmann-fold domains"/>
    <property type="match status" value="1"/>
</dbReference>
<evidence type="ECO:0000256" key="9">
    <source>
        <dbReference type="RuleBase" id="RU910714"/>
    </source>
</evidence>
<dbReference type="NCBIfam" id="TIGR01692">
    <property type="entry name" value="HIBADH"/>
    <property type="match status" value="1"/>
</dbReference>
<dbReference type="Gene3D" id="1.10.1040.10">
    <property type="entry name" value="N-(1-d-carboxylethyl)-l-norvaline Dehydrogenase, domain 2"/>
    <property type="match status" value="1"/>
</dbReference>
<keyword evidence="13" id="KW-1185">Reference proteome</keyword>
<comment type="catalytic activity">
    <reaction evidence="7 9">
        <text>3-hydroxy-2-methylpropanoate + NAD(+) = 2-methyl-3-oxopropanoate + NADH + H(+)</text>
        <dbReference type="Rhea" id="RHEA:17681"/>
        <dbReference type="ChEBI" id="CHEBI:11805"/>
        <dbReference type="ChEBI" id="CHEBI:15378"/>
        <dbReference type="ChEBI" id="CHEBI:57540"/>
        <dbReference type="ChEBI" id="CHEBI:57700"/>
        <dbReference type="ChEBI" id="CHEBI:57945"/>
        <dbReference type="EC" id="1.1.1.31"/>
    </reaction>
</comment>
<dbReference type="EMBL" id="QKKF02004537">
    <property type="protein sequence ID" value="RZF47330.1"/>
    <property type="molecule type" value="Genomic_DNA"/>
</dbReference>
<dbReference type="InterPro" id="IPR006115">
    <property type="entry name" value="6PGDH_NADP-bd"/>
</dbReference>
<keyword evidence="5 9" id="KW-0560">Oxidoreductase</keyword>
<dbReference type="GO" id="GO:0050661">
    <property type="term" value="F:NADP binding"/>
    <property type="evidence" value="ECO:0007669"/>
    <property type="project" value="InterPro"/>
</dbReference>
<comment type="pathway">
    <text evidence="1 9">Amino-acid degradation; L-valine degradation.</text>
</comment>
<evidence type="ECO:0000256" key="7">
    <source>
        <dbReference type="ARBA" id="ARBA00049197"/>
    </source>
</evidence>
<dbReference type="AlphaFoldDB" id="A0A482XPA1"/>
<feature type="domain" description="3-hydroxyisobutyrate dehydrogenase-like NAD-binding" evidence="11">
    <location>
        <begin position="198"/>
        <end position="324"/>
    </location>
</feature>
<evidence type="ECO:0000259" key="11">
    <source>
        <dbReference type="Pfam" id="PF14833"/>
    </source>
</evidence>
<dbReference type="PANTHER" id="PTHR22981:SF7">
    <property type="entry name" value="3-HYDROXYISOBUTYRATE DEHYDROGENASE, MITOCHONDRIAL"/>
    <property type="match status" value="1"/>
</dbReference>
<dbReference type="InterPro" id="IPR011548">
    <property type="entry name" value="HIBADH"/>
</dbReference>
<feature type="domain" description="6-phosphogluconate dehydrogenase NADP-binding" evidence="10">
    <location>
        <begin position="35"/>
        <end position="195"/>
    </location>
</feature>
<dbReference type="Pfam" id="PF03446">
    <property type="entry name" value="NAD_binding_2"/>
    <property type="match status" value="1"/>
</dbReference>
<dbReference type="InterPro" id="IPR002204">
    <property type="entry name" value="3-OH-isobutyrate_DH-rel_CS"/>
</dbReference>
<evidence type="ECO:0000313" key="12">
    <source>
        <dbReference type="EMBL" id="RZF47330.1"/>
    </source>
</evidence>
<dbReference type="InterPro" id="IPR036291">
    <property type="entry name" value="NAD(P)-bd_dom_sf"/>
</dbReference>
<dbReference type="EC" id="1.1.1.31" evidence="3 9"/>